<name>A0ABU4VS31_9ACTN</name>
<dbReference type="PANTHER" id="PTHR46268">
    <property type="entry name" value="STRESS RESPONSE PROTEIN NHAX"/>
    <property type="match status" value="1"/>
</dbReference>
<sequence>MLQQILVGCDHGPGTADALRLAAELATVTGGDETQLTLLHAYAPRATRFGRRGKQEELDDALHGEGMALLEGLRDTLPAALRDRVELLSVPVASPAYALHDVAAGQNADLIVIGPAQHGAVGRLLLGSDSTAIIHGAPCPVAIPPRTEGHAHEADATRAIAPIGVGYDGSEVADAAAELAAALAAAQGRALEVIGVSDVLVLPPSPGGVAPVALDPLVLERETEELLAERVASLPQDARPTAVALHGDPVHELSERSAELHLLVVGSRDYGPVGHVLLGSVSRPVLDHARCPVIVVPRRSTEQDARERS</sequence>
<dbReference type="Gene3D" id="3.40.50.620">
    <property type="entry name" value="HUPs"/>
    <property type="match status" value="2"/>
</dbReference>
<evidence type="ECO:0000313" key="3">
    <source>
        <dbReference type="EMBL" id="MDX8153708.1"/>
    </source>
</evidence>
<dbReference type="InterPro" id="IPR014729">
    <property type="entry name" value="Rossmann-like_a/b/a_fold"/>
</dbReference>
<dbReference type="InterPro" id="IPR006016">
    <property type="entry name" value="UspA"/>
</dbReference>
<comment type="similarity">
    <text evidence="1">Belongs to the universal stress protein A family.</text>
</comment>
<evidence type="ECO:0000259" key="2">
    <source>
        <dbReference type="Pfam" id="PF00582"/>
    </source>
</evidence>
<dbReference type="RefSeq" id="WP_319955858.1">
    <property type="nucleotide sequence ID" value="NZ_JAXAVX010000018.1"/>
</dbReference>
<feature type="domain" description="UspA" evidence="2">
    <location>
        <begin position="1"/>
        <end position="143"/>
    </location>
</feature>
<reference evidence="3 4" key="1">
    <citation type="submission" date="2023-11" db="EMBL/GenBank/DDBJ databases">
        <authorList>
            <person name="Xu M."/>
            <person name="Jiang T."/>
        </authorList>
    </citation>
    <scope>NUCLEOTIDE SEQUENCE [LARGE SCALE GENOMIC DNA]</scope>
    <source>
        <strain evidence="3 4">SD</strain>
    </source>
</reference>
<feature type="domain" description="UspA" evidence="2">
    <location>
        <begin position="162"/>
        <end position="297"/>
    </location>
</feature>
<gene>
    <name evidence="3" type="ORF">SK069_19080</name>
</gene>
<proteinExistence type="inferred from homology"/>
<dbReference type="InterPro" id="IPR006015">
    <property type="entry name" value="Universal_stress_UspA"/>
</dbReference>
<dbReference type="Pfam" id="PF00582">
    <property type="entry name" value="Usp"/>
    <property type="match status" value="2"/>
</dbReference>
<organism evidence="3 4">
    <name type="scientific">Patulibacter brassicae</name>
    <dbReference type="NCBI Taxonomy" id="1705717"/>
    <lineage>
        <taxon>Bacteria</taxon>
        <taxon>Bacillati</taxon>
        <taxon>Actinomycetota</taxon>
        <taxon>Thermoleophilia</taxon>
        <taxon>Solirubrobacterales</taxon>
        <taxon>Patulibacteraceae</taxon>
        <taxon>Patulibacter</taxon>
    </lineage>
</organism>
<protein>
    <submittedName>
        <fullName evidence="3">Universal stress protein</fullName>
    </submittedName>
</protein>
<evidence type="ECO:0000313" key="4">
    <source>
        <dbReference type="Proteomes" id="UP001277761"/>
    </source>
</evidence>
<dbReference type="Proteomes" id="UP001277761">
    <property type="component" value="Unassembled WGS sequence"/>
</dbReference>
<dbReference type="EMBL" id="JAXAVX010000018">
    <property type="protein sequence ID" value="MDX8153708.1"/>
    <property type="molecule type" value="Genomic_DNA"/>
</dbReference>
<dbReference type="PANTHER" id="PTHR46268:SF6">
    <property type="entry name" value="UNIVERSAL STRESS PROTEIN UP12"/>
    <property type="match status" value="1"/>
</dbReference>
<comment type="caution">
    <text evidence="3">The sequence shown here is derived from an EMBL/GenBank/DDBJ whole genome shotgun (WGS) entry which is preliminary data.</text>
</comment>
<accession>A0ABU4VS31</accession>
<dbReference type="PRINTS" id="PR01438">
    <property type="entry name" value="UNVRSLSTRESS"/>
</dbReference>
<dbReference type="SUPFAM" id="SSF52402">
    <property type="entry name" value="Adenine nucleotide alpha hydrolases-like"/>
    <property type="match status" value="2"/>
</dbReference>
<dbReference type="CDD" id="cd00293">
    <property type="entry name" value="USP-like"/>
    <property type="match status" value="1"/>
</dbReference>
<evidence type="ECO:0000256" key="1">
    <source>
        <dbReference type="ARBA" id="ARBA00008791"/>
    </source>
</evidence>
<keyword evidence="4" id="KW-1185">Reference proteome</keyword>